<dbReference type="HAMAP" id="MF_00385">
    <property type="entry name" value="Ribosomal_bS16"/>
    <property type="match status" value="1"/>
</dbReference>
<dbReference type="EMBL" id="AZGZ01000010">
    <property type="protein sequence ID" value="KZZ92697.1"/>
    <property type="molecule type" value="Genomic_DNA"/>
</dbReference>
<reference evidence="4 5" key="1">
    <citation type="journal article" date="2016" name="Genome Biol. Evol.">
        <title>Divergent and convergent evolution of fungal pathogenicity.</title>
        <authorList>
            <person name="Shang Y."/>
            <person name="Xiao G."/>
            <person name="Zheng P."/>
            <person name="Cen K."/>
            <person name="Zhan S."/>
            <person name="Wang C."/>
        </authorList>
    </citation>
    <scope>NUCLEOTIDE SEQUENCE [LARGE SCALE GENOMIC DNA]</scope>
    <source>
        <strain evidence="4 5">ARSEF 7405</strain>
    </source>
</reference>
<evidence type="ECO:0000256" key="2">
    <source>
        <dbReference type="ARBA" id="ARBA00022980"/>
    </source>
</evidence>
<keyword evidence="5" id="KW-1185">Reference proteome</keyword>
<dbReference type="SUPFAM" id="SSF54565">
    <property type="entry name" value="Ribosomal protein S16"/>
    <property type="match status" value="1"/>
</dbReference>
<accession>A0A167ZI85</accession>
<dbReference type="OrthoDB" id="407221at2759"/>
<keyword evidence="3" id="KW-0687">Ribonucleoprotein</keyword>
<dbReference type="Proteomes" id="UP000242877">
    <property type="component" value="Unassembled WGS sequence"/>
</dbReference>
<dbReference type="PANTHER" id="PTHR12919:SF20">
    <property type="entry name" value="SMALL RIBOSOMAL SUBUNIT PROTEIN BS16M"/>
    <property type="match status" value="1"/>
</dbReference>
<dbReference type="InterPro" id="IPR020592">
    <property type="entry name" value="Ribosomal_bS16_CS"/>
</dbReference>
<dbReference type="Gene3D" id="3.30.1320.10">
    <property type="match status" value="1"/>
</dbReference>
<evidence type="ECO:0000313" key="4">
    <source>
        <dbReference type="EMBL" id="KZZ92697.1"/>
    </source>
</evidence>
<comment type="similarity">
    <text evidence="1">Belongs to the bacterial ribosomal protein bS16 family.</text>
</comment>
<dbReference type="PROSITE" id="PS00732">
    <property type="entry name" value="RIBOSOMAL_S16"/>
    <property type="match status" value="1"/>
</dbReference>
<protein>
    <submittedName>
        <fullName evidence="4">Ribosomal protein S16</fullName>
    </submittedName>
</protein>
<dbReference type="GO" id="GO:0003735">
    <property type="term" value="F:structural constituent of ribosome"/>
    <property type="evidence" value="ECO:0007669"/>
    <property type="project" value="EnsemblFungi"/>
</dbReference>
<sequence>MVVKLRLARFGKRHQPLYNIVVAQARSARDSKPIEVIGTYNPTPQKPTGLSDVEAQNAKPFKDIALDQSRAKYWLGVGAQPSDTVWRLLSMVSYVRVRDEESCVFT</sequence>
<name>A0A167ZI85_9EURO</name>
<gene>
    <name evidence="4" type="ORF">AAP_02778</name>
</gene>
<comment type="caution">
    <text evidence="4">The sequence shown here is derived from an EMBL/GenBank/DDBJ whole genome shotgun (WGS) entry which is preliminary data.</text>
</comment>
<dbReference type="Pfam" id="PF00886">
    <property type="entry name" value="Ribosomal_S16"/>
    <property type="match status" value="1"/>
</dbReference>
<evidence type="ECO:0000313" key="5">
    <source>
        <dbReference type="Proteomes" id="UP000242877"/>
    </source>
</evidence>
<organism evidence="4 5">
    <name type="scientific">Ascosphaera apis ARSEF 7405</name>
    <dbReference type="NCBI Taxonomy" id="392613"/>
    <lineage>
        <taxon>Eukaryota</taxon>
        <taxon>Fungi</taxon>
        <taxon>Dikarya</taxon>
        <taxon>Ascomycota</taxon>
        <taxon>Pezizomycotina</taxon>
        <taxon>Eurotiomycetes</taxon>
        <taxon>Eurotiomycetidae</taxon>
        <taxon>Onygenales</taxon>
        <taxon>Ascosphaeraceae</taxon>
        <taxon>Ascosphaera</taxon>
    </lineage>
</organism>
<keyword evidence="2 4" id="KW-0689">Ribosomal protein</keyword>
<dbReference type="InterPro" id="IPR000307">
    <property type="entry name" value="Ribosomal_bS16"/>
</dbReference>
<evidence type="ECO:0000256" key="1">
    <source>
        <dbReference type="ARBA" id="ARBA00006668"/>
    </source>
</evidence>
<dbReference type="NCBIfam" id="TIGR00002">
    <property type="entry name" value="S16"/>
    <property type="match status" value="1"/>
</dbReference>
<dbReference type="InterPro" id="IPR023803">
    <property type="entry name" value="Ribosomal_bS16_dom_sf"/>
</dbReference>
<dbReference type="PANTHER" id="PTHR12919">
    <property type="entry name" value="30S RIBOSOMAL PROTEIN S16"/>
    <property type="match status" value="1"/>
</dbReference>
<dbReference type="AlphaFoldDB" id="A0A167ZI85"/>
<dbReference type="GO" id="GO:0005763">
    <property type="term" value="C:mitochondrial small ribosomal subunit"/>
    <property type="evidence" value="ECO:0007669"/>
    <property type="project" value="EnsemblFungi"/>
</dbReference>
<dbReference type="VEuPathDB" id="FungiDB:AAP_02778"/>
<evidence type="ECO:0000256" key="3">
    <source>
        <dbReference type="ARBA" id="ARBA00023274"/>
    </source>
</evidence>
<dbReference type="GO" id="GO:0032543">
    <property type="term" value="P:mitochondrial translation"/>
    <property type="evidence" value="ECO:0007669"/>
    <property type="project" value="TreeGrafter"/>
</dbReference>
<proteinExistence type="inferred from homology"/>